<feature type="domain" description="USP" evidence="5">
    <location>
        <begin position="318"/>
        <end position="914"/>
    </location>
</feature>
<dbReference type="GO" id="GO:0004843">
    <property type="term" value="F:cysteine-type deubiquitinase activity"/>
    <property type="evidence" value="ECO:0007669"/>
    <property type="project" value="UniProtKB-UniRule"/>
</dbReference>
<evidence type="ECO:0000313" key="7">
    <source>
        <dbReference type="EMBL" id="KAL0016145.1"/>
    </source>
</evidence>
<evidence type="ECO:0000313" key="8">
    <source>
        <dbReference type="Proteomes" id="UP001459277"/>
    </source>
</evidence>
<evidence type="ECO:0000256" key="2">
    <source>
        <dbReference type="ARBA" id="ARBA00037450"/>
    </source>
</evidence>
<protein>
    <recommendedName>
        <fullName evidence="3">Ubiquitin carboxyl-terminal hydrolase</fullName>
        <ecNumber evidence="3">3.4.19.12</ecNumber>
    </recommendedName>
</protein>
<dbReference type="Proteomes" id="UP001459277">
    <property type="component" value="Unassembled WGS sequence"/>
</dbReference>
<dbReference type="CDD" id="cd02674">
    <property type="entry name" value="Peptidase_C19R"/>
    <property type="match status" value="1"/>
</dbReference>
<keyword evidence="8" id="KW-1185">Reference proteome</keyword>
<dbReference type="InterPro" id="IPR028889">
    <property type="entry name" value="USP"/>
</dbReference>
<dbReference type="PANTHER" id="PTHR21646">
    <property type="entry name" value="UBIQUITIN CARBOXYL-TERMINAL HYDROLASE"/>
    <property type="match status" value="1"/>
</dbReference>
<evidence type="ECO:0000256" key="1">
    <source>
        <dbReference type="ARBA" id="ARBA00009085"/>
    </source>
</evidence>
<name>A0AAW2E3I0_9ROSI</name>
<dbReference type="InterPro" id="IPR001394">
    <property type="entry name" value="Peptidase_C19_UCH"/>
</dbReference>
<dbReference type="EC" id="3.4.19.12" evidence="3"/>
<keyword evidence="3" id="KW-0788">Thiol protease</keyword>
<dbReference type="Pfam" id="PF00443">
    <property type="entry name" value="UCH"/>
    <property type="match status" value="1"/>
</dbReference>
<dbReference type="Gene3D" id="3.90.70.10">
    <property type="entry name" value="Cysteine proteinases"/>
    <property type="match status" value="2"/>
</dbReference>
<feature type="domain" description="DUSP" evidence="6">
    <location>
        <begin position="19"/>
        <end position="143"/>
    </location>
</feature>
<dbReference type="InterPro" id="IPR035927">
    <property type="entry name" value="DUSP-like_sf"/>
</dbReference>
<dbReference type="Gene3D" id="3.10.20.90">
    <property type="entry name" value="Phosphatidylinositol 3-kinase Catalytic Subunit, Chain A, domain 1"/>
    <property type="match status" value="1"/>
</dbReference>
<keyword evidence="3" id="KW-0833">Ubl conjugation pathway</keyword>
<dbReference type="SMART" id="SM00695">
    <property type="entry name" value="DUSP"/>
    <property type="match status" value="1"/>
</dbReference>
<comment type="catalytic activity">
    <reaction evidence="3">
        <text>Thiol-dependent hydrolysis of ester, thioester, amide, peptide and isopeptide bonds formed by the C-terminal Gly of ubiquitin (a 76-residue protein attached to proteins as an intracellular targeting signal).</text>
        <dbReference type="EC" id="3.4.19.12"/>
    </reaction>
</comment>
<dbReference type="PROSITE" id="PS00972">
    <property type="entry name" value="USP_1"/>
    <property type="match status" value="1"/>
</dbReference>
<dbReference type="InterPro" id="IPR050185">
    <property type="entry name" value="Ub_carboxyl-term_hydrolase"/>
</dbReference>
<dbReference type="PANTHER" id="PTHR21646:SF46">
    <property type="entry name" value="UBIQUITIN CARBOXYL-TERMINAL HYDROLASE"/>
    <property type="match status" value="1"/>
</dbReference>
<evidence type="ECO:0000256" key="3">
    <source>
        <dbReference type="RuleBase" id="RU366025"/>
    </source>
</evidence>
<accession>A0AAW2E3I0</accession>
<dbReference type="PROSITE" id="PS00973">
    <property type="entry name" value="USP_2"/>
    <property type="match status" value="1"/>
</dbReference>
<dbReference type="InterPro" id="IPR018200">
    <property type="entry name" value="USP_CS"/>
</dbReference>
<gene>
    <name evidence="7" type="ORF">SO802_003214</name>
</gene>
<comment type="caution">
    <text evidence="7">The sequence shown here is derived from an EMBL/GenBank/DDBJ whole genome shotgun (WGS) entry which is preliminary data.</text>
</comment>
<feature type="compositionally biased region" description="Polar residues" evidence="4">
    <location>
        <begin position="675"/>
        <end position="689"/>
    </location>
</feature>
<dbReference type="GO" id="GO:0006508">
    <property type="term" value="P:proteolysis"/>
    <property type="evidence" value="ECO:0007669"/>
    <property type="project" value="UniProtKB-KW"/>
</dbReference>
<dbReference type="SUPFAM" id="SSF54001">
    <property type="entry name" value="Cysteine proteinases"/>
    <property type="match status" value="1"/>
</dbReference>
<evidence type="ECO:0000259" key="5">
    <source>
        <dbReference type="PROSITE" id="PS50235"/>
    </source>
</evidence>
<dbReference type="Gene3D" id="3.30.2230.10">
    <property type="entry name" value="DUSP-like"/>
    <property type="match status" value="1"/>
</dbReference>
<feature type="compositionally biased region" description="Polar residues" evidence="4">
    <location>
        <begin position="67"/>
        <end position="77"/>
    </location>
</feature>
<dbReference type="PROSITE" id="PS50235">
    <property type="entry name" value="USP_3"/>
    <property type="match status" value="1"/>
</dbReference>
<dbReference type="AlphaFoldDB" id="A0AAW2E3I0"/>
<dbReference type="Pfam" id="PF06337">
    <property type="entry name" value="DUSP"/>
    <property type="match status" value="1"/>
</dbReference>
<dbReference type="InterPro" id="IPR038765">
    <property type="entry name" value="Papain-like_cys_pep_sf"/>
</dbReference>
<evidence type="ECO:0000259" key="6">
    <source>
        <dbReference type="PROSITE" id="PS51283"/>
    </source>
</evidence>
<comment type="similarity">
    <text evidence="1 3">Belongs to the peptidase C19 family.</text>
</comment>
<proteinExistence type="inferred from homology"/>
<feature type="region of interest" description="Disordered" evidence="4">
    <location>
        <begin position="670"/>
        <end position="693"/>
    </location>
</feature>
<dbReference type="EMBL" id="JAZDWU010000001">
    <property type="protein sequence ID" value="KAL0016145.1"/>
    <property type="molecule type" value="Genomic_DNA"/>
</dbReference>
<feature type="region of interest" description="Disordered" evidence="4">
    <location>
        <begin position="67"/>
        <end position="90"/>
    </location>
</feature>
<dbReference type="GO" id="GO:0016579">
    <property type="term" value="P:protein deubiquitination"/>
    <property type="evidence" value="ECO:0007669"/>
    <property type="project" value="InterPro"/>
</dbReference>
<evidence type="ECO:0000256" key="4">
    <source>
        <dbReference type="SAM" id="MobiDB-lite"/>
    </source>
</evidence>
<dbReference type="InterPro" id="IPR006615">
    <property type="entry name" value="Pept_C19_DUSP"/>
</dbReference>
<dbReference type="PROSITE" id="PS51283">
    <property type="entry name" value="DUSP"/>
    <property type="match status" value="1"/>
</dbReference>
<sequence>MTIPDSGFMMENGSSCLPCPPEEENRVVKDLMNKSEANLKEGNLYYVISNRWFTSWQRYVGQGTGEYSSDSQHSNVGPSKAADRPGPIDNSDIVLNRNDCKVNDLELHRTLQEGVDYVLLPQEVWEKLFDWYKGGPALPRKLILQEGVKHQQFNVEVYPMCLNLIDSRDNNQTVVRLSKKASIQELYERVCALKGIGQEKACLWDYFNKQKHASLNISNQTLEELNLQMDQEILLEVQDGHYASRFSMDSTGNELALVPLVEPSRSPVTIAGGPTMSNGHSTSYGVNLYKGSAVNSTSSDIDDRYDNNVRKGERGGLAGLQNLGNTCFMNSALQCLVHTPPLVEYFLQDYSEEINTENPLGMHGELALAFGELLRKLWSSGRTTIAPRAFKGKLARFAPQFSGYNQHDSQELLAFLLDGLHEDLNRVKRKPYIETKDSDGRPDEEVADECWKYHKARNDSVIVDVCQGQYKSTLVCPVCGKISITFDPFMYLSLPLPSTVMRTMTVTMIYGDGSVLPMPYTVTVPKHGCCKDLSQALGIQCCLRGDESLLLAEVYEHRIHRYLGIPLEPLASIKDDEHIVAYRLPKKGAGQIKLEISHRVQEKCTPDNLKGGGRKLFGTPLVIYLGEDALNVADISTVVSKMLLPLRRTYSSLTKPHSSKENGFVSEAVDEPSDSFHTQSGPGDQSMNNSELEETSSQELSFQLFLTDGICLSFKPIEKDYLTKSNQLVKVFLDWSDKEHEIYDSSYLKDLPEVHKFSAKKTRQEAISLFSCLEAFLTEEPLGPDDMWYCPRCKEHRQATKKLDLWTLPDILVVHLKRFSYSRYLKNKLDTFVNFPVRNLDLSKYVKSKDGQSQVYDLYAISNHYGGLGGGHYTAYAKLIDENRWYDFDDSRVSPVGESDIKTSAAYLLFYQRVKGEPRAGAGETSEVRMG</sequence>
<keyword evidence="3" id="KW-0378">Hydrolase</keyword>
<organism evidence="7 8">
    <name type="scientific">Lithocarpus litseifolius</name>
    <dbReference type="NCBI Taxonomy" id="425828"/>
    <lineage>
        <taxon>Eukaryota</taxon>
        <taxon>Viridiplantae</taxon>
        <taxon>Streptophyta</taxon>
        <taxon>Embryophyta</taxon>
        <taxon>Tracheophyta</taxon>
        <taxon>Spermatophyta</taxon>
        <taxon>Magnoliopsida</taxon>
        <taxon>eudicotyledons</taxon>
        <taxon>Gunneridae</taxon>
        <taxon>Pentapetalae</taxon>
        <taxon>rosids</taxon>
        <taxon>fabids</taxon>
        <taxon>Fagales</taxon>
        <taxon>Fagaceae</taxon>
        <taxon>Lithocarpus</taxon>
    </lineage>
</organism>
<comment type="function">
    <text evidence="2 3">Recognizes and hydrolyzes the peptide bond at the C-terminal Gly of ubiquitin. Involved in the processing of poly-ubiquitin precursors as well as that of ubiquitinated proteins.</text>
</comment>
<reference evidence="7 8" key="1">
    <citation type="submission" date="2024-01" db="EMBL/GenBank/DDBJ databases">
        <title>A telomere-to-telomere, gap-free genome of sweet tea (Lithocarpus litseifolius).</title>
        <authorList>
            <person name="Zhou J."/>
        </authorList>
    </citation>
    <scope>NUCLEOTIDE SEQUENCE [LARGE SCALE GENOMIC DNA]</scope>
    <source>
        <strain evidence="7">Zhou-2022a</strain>
        <tissue evidence="7">Leaf</tissue>
    </source>
</reference>
<dbReference type="SUPFAM" id="SSF143791">
    <property type="entry name" value="DUSP-like"/>
    <property type="match status" value="1"/>
</dbReference>
<keyword evidence="3" id="KW-0645">Protease</keyword>